<evidence type="ECO:0000256" key="1">
    <source>
        <dbReference type="ARBA" id="ARBA00010699"/>
    </source>
</evidence>
<dbReference type="PANTHER" id="PTHR11138">
    <property type="entry name" value="METHIONYL-TRNA FORMYLTRANSFERASE"/>
    <property type="match status" value="1"/>
</dbReference>
<dbReference type="SUPFAM" id="SSF50486">
    <property type="entry name" value="FMT C-terminal domain-like"/>
    <property type="match status" value="1"/>
</dbReference>
<dbReference type="Proteomes" id="UP001163687">
    <property type="component" value="Chromosome"/>
</dbReference>
<keyword evidence="4 5" id="KW-0648">Protein biosynthesis</keyword>
<dbReference type="PANTHER" id="PTHR11138:SF5">
    <property type="entry name" value="METHIONYL-TRNA FORMYLTRANSFERASE, MITOCHONDRIAL"/>
    <property type="match status" value="1"/>
</dbReference>
<evidence type="ECO:0000256" key="3">
    <source>
        <dbReference type="ARBA" id="ARBA00022679"/>
    </source>
</evidence>
<comment type="catalytic activity">
    <reaction evidence="5">
        <text>L-methionyl-tRNA(fMet) + (6R)-10-formyltetrahydrofolate = N-formyl-L-methionyl-tRNA(fMet) + (6S)-5,6,7,8-tetrahydrofolate + H(+)</text>
        <dbReference type="Rhea" id="RHEA:24380"/>
        <dbReference type="Rhea" id="RHEA-COMP:9952"/>
        <dbReference type="Rhea" id="RHEA-COMP:9953"/>
        <dbReference type="ChEBI" id="CHEBI:15378"/>
        <dbReference type="ChEBI" id="CHEBI:57453"/>
        <dbReference type="ChEBI" id="CHEBI:78530"/>
        <dbReference type="ChEBI" id="CHEBI:78844"/>
        <dbReference type="ChEBI" id="CHEBI:195366"/>
        <dbReference type="EC" id="2.1.2.9"/>
    </reaction>
</comment>
<dbReference type="Pfam" id="PF02911">
    <property type="entry name" value="Formyl_trans_C"/>
    <property type="match status" value="1"/>
</dbReference>
<evidence type="ECO:0000256" key="5">
    <source>
        <dbReference type="HAMAP-Rule" id="MF_00182"/>
    </source>
</evidence>
<dbReference type="InterPro" id="IPR005794">
    <property type="entry name" value="Fmt"/>
</dbReference>
<dbReference type="RefSeq" id="WP_264844664.1">
    <property type="nucleotide sequence ID" value="NZ_AP025628.1"/>
</dbReference>
<dbReference type="Gene3D" id="3.40.50.12230">
    <property type="match status" value="1"/>
</dbReference>
<feature type="region of interest" description="Disordered" evidence="6">
    <location>
        <begin position="304"/>
        <end position="326"/>
    </location>
</feature>
<dbReference type="InterPro" id="IPR005793">
    <property type="entry name" value="Formyl_trans_C"/>
</dbReference>
<dbReference type="KEGG" id="cmic:caldi_17470"/>
<dbReference type="SUPFAM" id="SSF53328">
    <property type="entry name" value="Formyltransferase"/>
    <property type="match status" value="1"/>
</dbReference>
<keyword evidence="3 5" id="KW-0808">Transferase</keyword>
<dbReference type="AlphaFoldDB" id="A0AA35CN62"/>
<feature type="binding site" evidence="5">
    <location>
        <begin position="110"/>
        <end position="113"/>
    </location>
    <ligand>
        <name>(6S)-5,6,7,8-tetrahydrofolate</name>
        <dbReference type="ChEBI" id="CHEBI:57453"/>
    </ligand>
</feature>
<dbReference type="CDD" id="cd08646">
    <property type="entry name" value="FMT_core_Met-tRNA-FMT_N"/>
    <property type="match status" value="1"/>
</dbReference>
<keyword evidence="10" id="KW-1185">Reference proteome</keyword>
<dbReference type="CDD" id="cd08704">
    <property type="entry name" value="Met_tRNA_FMT_C"/>
    <property type="match status" value="1"/>
</dbReference>
<evidence type="ECO:0000256" key="6">
    <source>
        <dbReference type="SAM" id="MobiDB-lite"/>
    </source>
</evidence>
<dbReference type="Pfam" id="PF00551">
    <property type="entry name" value="Formyl_trans_N"/>
    <property type="match status" value="1"/>
</dbReference>
<feature type="domain" description="Formyl transferase C-terminal" evidence="8">
    <location>
        <begin position="204"/>
        <end position="303"/>
    </location>
</feature>
<evidence type="ECO:0000259" key="7">
    <source>
        <dbReference type="Pfam" id="PF00551"/>
    </source>
</evidence>
<evidence type="ECO:0000259" key="8">
    <source>
        <dbReference type="Pfam" id="PF02911"/>
    </source>
</evidence>
<reference evidence="9" key="1">
    <citation type="submission" date="2022-03" db="EMBL/GenBank/DDBJ databases">
        <title>Complete genome sequence of Caldinitratiruptor microaerophilus.</title>
        <authorList>
            <person name="Mukaiyama R."/>
            <person name="Nishiyama T."/>
            <person name="Ueda K."/>
        </authorList>
    </citation>
    <scope>NUCLEOTIDE SEQUENCE</scope>
    <source>
        <strain evidence="9">JCM 16183</strain>
    </source>
</reference>
<sequence>MLRVLFMGTPDFACPVLEAVHRAGHPVVAAVTQPDRPAGRGGRLTPPPVKVLAERLGIPVLQPRRVRRPEVVARLRELAPDVILTAAFGQILPAEVLALPRLGSLNVHASLLPRYRGAAPIHRAVMNGETETGVTIMWMDEGMDTGDMLIWRSVPILPQDTAGTLHDRLAALGAELAVEALRLVEEGRAPRIPQDHARATYAPRLTREDERIDWSEPAGRVRDRVRGLSPWPGAYTETPTGILKVWVVEVVPGAPAAEPGTLVAVPRGGAPVVACGEGAVALVEVQPEGRRRMSGASYAAGHRLRVGDRLGVPPGGANPAPGPGDH</sequence>
<dbReference type="GO" id="GO:0005829">
    <property type="term" value="C:cytosol"/>
    <property type="evidence" value="ECO:0007669"/>
    <property type="project" value="TreeGrafter"/>
</dbReference>
<evidence type="ECO:0000313" key="10">
    <source>
        <dbReference type="Proteomes" id="UP001163687"/>
    </source>
</evidence>
<name>A0AA35CN62_9FIRM</name>
<accession>A0AA35CN62</accession>
<proteinExistence type="inferred from homology"/>
<comment type="similarity">
    <text evidence="1 5">Belongs to the Fmt family.</text>
</comment>
<protein>
    <recommendedName>
        <fullName evidence="2 5">Methionyl-tRNA formyltransferase</fullName>
        <ecNumber evidence="2 5">2.1.2.9</ecNumber>
    </recommendedName>
</protein>
<evidence type="ECO:0000256" key="2">
    <source>
        <dbReference type="ARBA" id="ARBA00012261"/>
    </source>
</evidence>
<feature type="domain" description="Formyl transferase N-terminal" evidence="7">
    <location>
        <begin position="3"/>
        <end position="181"/>
    </location>
</feature>
<dbReference type="InterPro" id="IPR011034">
    <property type="entry name" value="Formyl_transferase-like_C_sf"/>
</dbReference>
<dbReference type="InterPro" id="IPR036477">
    <property type="entry name" value="Formyl_transf_N_sf"/>
</dbReference>
<dbReference type="GO" id="GO:0004479">
    <property type="term" value="F:methionyl-tRNA formyltransferase activity"/>
    <property type="evidence" value="ECO:0007669"/>
    <property type="project" value="UniProtKB-UniRule"/>
</dbReference>
<dbReference type="HAMAP" id="MF_00182">
    <property type="entry name" value="Formyl_trans"/>
    <property type="match status" value="1"/>
</dbReference>
<gene>
    <name evidence="5 9" type="primary">fmt</name>
    <name evidence="9" type="ORF">caldi_17470</name>
</gene>
<dbReference type="PROSITE" id="PS00373">
    <property type="entry name" value="GART"/>
    <property type="match status" value="1"/>
</dbReference>
<dbReference type="InterPro" id="IPR001555">
    <property type="entry name" value="GART_AS"/>
</dbReference>
<dbReference type="InterPro" id="IPR044135">
    <property type="entry name" value="Met-tRNA-FMT_C"/>
</dbReference>
<evidence type="ECO:0000313" key="9">
    <source>
        <dbReference type="EMBL" id="BDG60657.1"/>
    </source>
</evidence>
<dbReference type="InterPro" id="IPR002376">
    <property type="entry name" value="Formyl_transf_N"/>
</dbReference>
<organism evidence="9 10">
    <name type="scientific">Caldinitratiruptor microaerophilus</name>
    <dbReference type="NCBI Taxonomy" id="671077"/>
    <lineage>
        <taxon>Bacteria</taxon>
        <taxon>Bacillati</taxon>
        <taxon>Bacillota</taxon>
        <taxon>Clostridia</taxon>
        <taxon>Eubacteriales</taxon>
        <taxon>Symbiobacteriaceae</taxon>
        <taxon>Caldinitratiruptor</taxon>
    </lineage>
</organism>
<dbReference type="NCBIfam" id="TIGR00460">
    <property type="entry name" value="fmt"/>
    <property type="match status" value="1"/>
</dbReference>
<dbReference type="EMBL" id="AP025628">
    <property type="protein sequence ID" value="BDG60657.1"/>
    <property type="molecule type" value="Genomic_DNA"/>
</dbReference>
<dbReference type="EC" id="2.1.2.9" evidence="2 5"/>
<comment type="function">
    <text evidence="5">Attaches a formyl group to the free amino group of methionyl-tRNA(fMet). The formyl group appears to play a dual role in the initiator identity of N-formylmethionyl-tRNA by promoting its recognition by IF2 and preventing the misappropriation of this tRNA by the elongation apparatus.</text>
</comment>
<dbReference type="FunFam" id="3.40.50.12230:FF:000001">
    <property type="entry name" value="Methionyl-tRNA formyltransferase"/>
    <property type="match status" value="1"/>
</dbReference>
<evidence type="ECO:0000256" key="4">
    <source>
        <dbReference type="ARBA" id="ARBA00022917"/>
    </source>
</evidence>
<dbReference type="InterPro" id="IPR041711">
    <property type="entry name" value="Met-tRNA-FMT_N"/>
</dbReference>